<comment type="caution">
    <text evidence="2">The sequence shown here is derived from an EMBL/GenBank/DDBJ whole genome shotgun (WGS) entry which is preliminary data.</text>
</comment>
<dbReference type="Proteomes" id="UP000053260">
    <property type="component" value="Unassembled WGS sequence"/>
</dbReference>
<dbReference type="RefSeq" id="WP_067029174.1">
    <property type="nucleotide sequence ID" value="NZ_KQ949101.1"/>
</dbReference>
<evidence type="ECO:0000256" key="1">
    <source>
        <dbReference type="SAM" id="SignalP"/>
    </source>
</evidence>
<keyword evidence="1" id="KW-0732">Signal</keyword>
<feature type="signal peptide" evidence="1">
    <location>
        <begin position="1"/>
        <end position="27"/>
    </location>
</feature>
<feature type="chain" id="PRO_5039163436" description="Chaplin domain-containing protein" evidence="1">
    <location>
        <begin position="28"/>
        <end position="66"/>
    </location>
</feature>
<name>A0A101UU81_9ACTN</name>
<dbReference type="OrthoDB" id="4238954at2"/>
<dbReference type="AlphaFoldDB" id="A0A101UU81"/>
<evidence type="ECO:0000313" key="2">
    <source>
        <dbReference type="EMBL" id="KUO16960.1"/>
    </source>
</evidence>
<proteinExistence type="predicted"/>
<evidence type="ECO:0000313" key="3">
    <source>
        <dbReference type="Proteomes" id="UP000053260"/>
    </source>
</evidence>
<organism evidence="2 3">
    <name type="scientific">Streptomyces dysideae</name>
    <dbReference type="NCBI Taxonomy" id="909626"/>
    <lineage>
        <taxon>Bacteria</taxon>
        <taxon>Bacillati</taxon>
        <taxon>Actinomycetota</taxon>
        <taxon>Actinomycetes</taxon>
        <taxon>Kitasatosporales</taxon>
        <taxon>Streptomycetaceae</taxon>
        <taxon>Streptomyces</taxon>
    </lineage>
</organism>
<protein>
    <recommendedName>
        <fullName evidence="4">Chaplin domain-containing protein</fullName>
    </recommendedName>
</protein>
<sequence>MPRLLRKRLAGALAVAALAGGSLTLAAGEASAIPVSGPACNSPVFTACVAISNHSVDAYSWRISVH</sequence>
<gene>
    <name evidence="2" type="ORF">AQJ91_33665</name>
</gene>
<evidence type="ECO:0008006" key="4">
    <source>
        <dbReference type="Google" id="ProtNLM"/>
    </source>
</evidence>
<keyword evidence="3" id="KW-1185">Reference proteome</keyword>
<dbReference type="EMBL" id="LMXB01000082">
    <property type="protein sequence ID" value="KUO16960.1"/>
    <property type="molecule type" value="Genomic_DNA"/>
</dbReference>
<reference evidence="2 3" key="1">
    <citation type="submission" date="2015-10" db="EMBL/GenBank/DDBJ databases">
        <title>Draft genome sequence of Streptomyces sp. RV15, isolated from a marine sponge.</title>
        <authorList>
            <person name="Ruckert C."/>
            <person name="Abdelmohsen U.R."/>
            <person name="Winkler A."/>
            <person name="Hentschel U."/>
            <person name="Kalinowski J."/>
            <person name="Kampfer P."/>
            <person name="Glaeser S."/>
        </authorList>
    </citation>
    <scope>NUCLEOTIDE SEQUENCE [LARGE SCALE GENOMIC DNA]</scope>
    <source>
        <strain evidence="2 3">RV15</strain>
    </source>
</reference>
<accession>A0A101UU81</accession>